<feature type="transmembrane region" description="Helical" evidence="2">
    <location>
        <begin position="224"/>
        <end position="254"/>
    </location>
</feature>
<proteinExistence type="predicted"/>
<dbReference type="OrthoDB" id="550646at2759"/>
<dbReference type="EnsemblMetazoa" id="CapteT34938">
    <property type="protein sequence ID" value="CapteP34938"/>
    <property type="gene ID" value="CapteG34938"/>
</dbReference>
<protein>
    <recommendedName>
        <fullName evidence="3">Pyrroline-5-carboxylate reductase catalytic N-terminal domain-containing protein</fullName>
    </recommendedName>
</protein>
<evidence type="ECO:0000313" key="6">
    <source>
        <dbReference type="Proteomes" id="UP000014760"/>
    </source>
</evidence>
<dbReference type="HOGENOM" id="CLU_034618_1_1_1"/>
<name>R7UF95_CAPTE</name>
<feature type="transmembrane region" description="Helical" evidence="2">
    <location>
        <begin position="406"/>
        <end position="427"/>
    </location>
</feature>
<organism evidence="4">
    <name type="scientific">Capitella teleta</name>
    <name type="common">Polychaete worm</name>
    <dbReference type="NCBI Taxonomy" id="283909"/>
    <lineage>
        <taxon>Eukaryota</taxon>
        <taxon>Metazoa</taxon>
        <taxon>Spiralia</taxon>
        <taxon>Lophotrochozoa</taxon>
        <taxon>Annelida</taxon>
        <taxon>Polychaeta</taxon>
        <taxon>Sedentaria</taxon>
        <taxon>Scolecida</taxon>
        <taxon>Capitellidae</taxon>
        <taxon>Capitella</taxon>
    </lineage>
</organism>
<feature type="domain" description="Pyrroline-5-carboxylate reductase catalytic N-terminal" evidence="3">
    <location>
        <begin position="2"/>
        <end position="95"/>
    </location>
</feature>
<dbReference type="GO" id="GO:0015677">
    <property type="term" value="P:copper ion import"/>
    <property type="evidence" value="ECO:0007669"/>
    <property type="project" value="TreeGrafter"/>
</dbReference>
<dbReference type="GO" id="GO:0052851">
    <property type="term" value="F:ferric-chelate reductase (NADPH) activity"/>
    <property type="evidence" value="ECO:0007669"/>
    <property type="project" value="TreeGrafter"/>
</dbReference>
<evidence type="ECO:0000259" key="3">
    <source>
        <dbReference type="Pfam" id="PF03807"/>
    </source>
</evidence>
<evidence type="ECO:0000256" key="2">
    <source>
        <dbReference type="SAM" id="Phobius"/>
    </source>
</evidence>
<reference evidence="5" key="3">
    <citation type="submission" date="2015-06" db="UniProtKB">
        <authorList>
            <consortium name="EnsemblMetazoa"/>
        </authorList>
    </citation>
    <scope>IDENTIFICATION</scope>
</reference>
<keyword evidence="6" id="KW-1185">Reference proteome</keyword>
<dbReference type="SUPFAM" id="SSF51735">
    <property type="entry name" value="NAD(P)-binding Rossmann-fold domains"/>
    <property type="match status" value="1"/>
</dbReference>
<dbReference type="GO" id="GO:0008823">
    <property type="term" value="F:cupric reductase (NADH) activity"/>
    <property type="evidence" value="ECO:0007669"/>
    <property type="project" value="TreeGrafter"/>
</dbReference>
<evidence type="ECO:0000313" key="4">
    <source>
        <dbReference type="EMBL" id="ELU05214.1"/>
    </source>
</evidence>
<dbReference type="PANTHER" id="PTHR14239:SF0">
    <property type="entry name" value="F420-DEPENDENT NADP REDUCTASE"/>
    <property type="match status" value="1"/>
</dbReference>
<dbReference type="PANTHER" id="PTHR14239">
    <property type="entry name" value="DUDULIN-RELATED"/>
    <property type="match status" value="1"/>
</dbReference>
<dbReference type="InterPro" id="IPR028939">
    <property type="entry name" value="P5C_Rdtase_cat_N"/>
</dbReference>
<reference evidence="6" key="1">
    <citation type="submission" date="2012-12" db="EMBL/GenBank/DDBJ databases">
        <authorList>
            <person name="Hellsten U."/>
            <person name="Grimwood J."/>
            <person name="Chapman J.A."/>
            <person name="Shapiro H."/>
            <person name="Aerts A."/>
            <person name="Otillar R.P."/>
            <person name="Terry A.Y."/>
            <person name="Boore J.L."/>
            <person name="Simakov O."/>
            <person name="Marletaz F."/>
            <person name="Cho S.-J."/>
            <person name="Edsinger-Gonzales E."/>
            <person name="Havlak P."/>
            <person name="Kuo D.-H."/>
            <person name="Larsson T."/>
            <person name="Lv J."/>
            <person name="Arendt D."/>
            <person name="Savage R."/>
            <person name="Osoegawa K."/>
            <person name="de Jong P."/>
            <person name="Lindberg D.R."/>
            <person name="Seaver E.C."/>
            <person name="Weisblat D.A."/>
            <person name="Putnam N.H."/>
            <person name="Grigoriev I.V."/>
            <person name="Rokhsar D.S."/>
        </authorList>
    </citation>
    <scope>NUCLEOTIDE SEQUENCE</scope>
    <source>
        <strain evidence="6">I ESC-2004</strain>
    </source>
</reference>
<feature type="transmembrane region" description="Helical" evidence="2">
    <location>
        <begin position="365"/>
        <end position="386"/>
    </location>
</feature>
<feature type="non-terminal residue" evidence="4">
    <location>
        <position position="1"/>
    </location>
</feature>
<dbReference type="InterPro" id="IPR051267">
    <property type="entry name" value="STEAP_metalloreductase"/>
</dbReference>
<evidence type="ECO:0000256" key="1">
    <source>
        <dbReference type="ARBA" id="ARBA00023002"/>
    </source>
</evidence>
<keyword evidence="1" id="KW-0560">Oxidoreductase</keyword>
<reference evidence="4 6" key="2">
    <citation type="journal article" date="2013" name="Nature">
        <title>Insights into bilaterian evolution from three spiralian genomes.</title>
        <authorList>
            <person name="Simakov O."/>
            <person name="Marletaz F."/>
            <person name="Cho S.J."/>
            <person name="Edsinger-Gonzales E."/>
            <person name="Havlak P."/>
            <person name="Hellsten U."/>
            <person name="Kuo D.H."/>
            <person name="Larsson T."/>
            <person name="Lv J."/>
            <person name="Arendt D."/>
            <person name="Savage R."/>
            <person name="Osoegawa K."/>
            <person name="de Jong P."/>
            <person name="Grimwood J."/>
            <person name="Chapman J.A."/>
            <person name="Shapiro H."/>
            <person name="Aerts A."/>
            <person name="Otillar R.P."/>
            <person name="Terry A.Y."/>
            <person name="Boore J.L."/>
            <person name="Grigoriev I.V."/>
            <person name="Lindberg D.R."/>
            <person name="Seaver E.C."/>
            <person name="Weisblat D.A."/>
            <person name="Putnam N.H."/>
            <person name="Rokhsar D.S."/>
        </authorList>
    </citation>
    <scope>NUCLEOTIDE SEQUENCE</scope>
    <source>
        <strain evidence="4 6">I ESC-2004</strain>
    </source>
</reference>
<dbReference type="GO" id="GO:0005886">
    <property type="term" value="C:plasma membrane"/>
    <property type="evidence" value="ECO:0007669"/>
    <property type="project" value="TreeGrafter"/>
</dbReference>
<evidence type="ECO:0000313" key="5">
    <source>
        <dbReference type="EnsemblMetazoa" id="CapteP34938"/>
    </source>
</evidence>
<feature type="non-terminal residue" evidence="4">
    <location>
        <position position="437"/>
    </location>
</feature>
<dbReference type="InterPro" id="IPR036291">
    <property type="entry name" value="NAD(P)-bd_dom_sf"/>
</dbReference>
<keyword evidence="2" id="KW-0812">Transmembrane</keyword>
<dbReference type="EMBL" id="KB301731">
    <property type="protein sequence ID" value="ELU05214.1"/>
    <property type="molecule type" value="Genomic_DNA"/>
</dbReference>
<feature type="transmembrane region" description="Helical" evidence="2">
    <location>
        <begin position="275"/>
        <end position="295"/>
    </location>
</feature>
<dbReference type="Pfam" id="PF03807">
    <property type="entry name" value="F420_oxidored"/>
    <property type="match status" value="1"/>
</dbReference>
<feature type="transmembrane region" description="Helical" evidence="2">
    <location>
        <begin position="333"/>
        <end position="353"/>
    </location>
</feature>
<sequence>ETVGVLGSGDYGRAFCARLVAAGVPAAIGSRDPSGKEAFLSAVQPQLKGVPVIPTADCLLKCNPILLAIGASDHAELKVYEDHLEGKVLIDVSNPPCNSSELSQAERIQELLPKSHVVKAFNTISAYALNDNDICGESRSVCVCANDLDTRRKVCELVAKMGLTAVDAGSLVNARKMERGMQTLFPGWGKPLVFTACSFTLWTLYAVFRYFMVGKESVDQFFAFVLNKVCACMALTMLAMCFLPGCVVAIIQLARGTKYKALPSWICSWMQMRKYVGIYGLFFALVHMCLSLALLQPAYLPYWFKTSGVSIPANHTSNVIVGYSSTMSWLGELILLLGVLALALYTILGLSSIPSIGRTFNWREWYFIYSCLGLFCLAMSCAHVTLLSYKGWIFKSPAYNLQTFGLLSQLLPYFVLAVRLVLLLPCINTRLTNIRRG</sequence>
<dbReference type="STRING" id="283909.R7UF95"/>
<keyword evidence="2" id="KW-1133">Transmembrane helix</keyword>
<keyword evidence="2" id="KW-0472">Membrane</keyword>
<dbReference type="Gene3D" id="3.40.50.720">
    <property type="entry name" value="NAD(P)-binding Rossmann-like Domain"/>
    <property type="match status" value="1"/>
</dbReference>
<feature type="transmembrane region" description="Helical" evidence="2">
    <location>
        <begin position="191"/>
        <end position="212"/>
    </location>
</feature>
<dbReference type="Proteomes" id="UP000014760">
    <property type="component" value="Unassembled WGS sequence"/>
</dbReference>
<gene>
    <name evidence="4" type="ORF">CAPTEDRAFT_34938</name>
</gene>
<dbReference type="EMBL" id="AMQN01007930">
    <property type="status" value="NOT_ANNOTATED_CDS"/>
    <property type="molecule type" value="Genomic_DNA"/>
</dbReference>
<dbReference type="AlphaFoldDB" id="R7UF95"/>
<dbReference type="OMA" id="NTENAWL"/>
<accession>R7UF95</accession>